<dbReference type="HOGENOM" id="CLU_2066005_0_0_1"/>
<evidence type="ECO:0000313" key="3">
    <source>
        <dbReference type="Proteomes" id="UP000000600"/>
    </source>
</evidence>
<organism evidence="2 3">
    <name type="scientific">Paramecium tetraurelia</name>
    <dbReference type="NCBI Taxonomy" id="5888"/>
    <lineage>
        <taxon>Eukaryota</taxon>
        <taxon>Sar</taxon>
        <taxon>Alveolata</taxon>
        <taxon>Ciliophora</taxon>
        <taxon>Intramacronucleata</taxon>
        <taxon>Oligohymenophorea</taxon>
        <taxon>Peniculida</taxon>
        <taxon>Parameciidae</taxon>
        <taxon>Paramecium</taxon>
    </lineage>
</organism>
<keyword evidence="1" id="KW-0472">Membrane</keyword>
<dbReference type="AlphaFoldDB" id="A0CJ66"/>
<evidence type="ECO:0000256" key="1">
    <source>
        <dbReference type="SAM" id="Phobius"/>
    </source>
</evidence>
<keyword evidence="3" id="KW-1185">Reference proteome</keyword>
<sequence length="119" mass="14512">MFELMMYISQLTLIKIFEQTLINFVIFYLNLRMLPFKIFNSKSNQYFCSKITEFYLINEINFIHILFSDTKKKKLVFHLISKNFKLNNNAKDIIKQILQRFESVIRVLLLKRIFLEFIN</sequence>
<name>A0CJ66_PARTE</name>
<dbReference type="EMBL" id="CT868089">
    <property type="protein sequence ID" value="CAK70833.1"/>
    <property type="molecule type" value="Genomic_DNA"/>
</dbReference>
<proteinExistence type="predicted"/>
<reference evidence="2 3" key="1">
    <citation type="journal article" date="2006" name="Nature">
        <title>Global trends of whole-genome duplications revealed by the ciliate Paramecium tetraurelia.</title>
        <authorList>
            <consortium name="Genoscope"/>
            <person name="Aury J.-M."/>
            <person name="Jaillon O."/>
            <person name="Duret L."/>
            <person name="Noel B."/>
            <person name="Jubin C."/>
            <person name="Porcel B.M."/>
            <person name="Segurens B."/>
            <person name="Daubin V."/>
            <person name="Anthouard V."/>
            <person name="Aiach N."/>
            <person name="Arnaiz O."/>
            <person name="Billaut A."/>
            <person name="Beisson J."/>
            <person name="Blanc I."/>
            <person name="Bouhouche K."/>
            <person name="Camara F."/>
            <person name="Duharcourt S."/>
            <person name="Guigo R."/>
            <person name="Gogendeau D."/>
            <person name="Katinka M."/>
            <person name="Keller A.-M."/>
            <person name="Kissmehl R."/>
            <person name="Klotz C."/>
            <person name="Koll F."/>
            <person name="Le Moue A."/>
            <person name="Lepere C."/>
            <person name="Malinsky S."/>
            <person name="Nowacki M."/>
            <person name="Nowak J.K."/>
            <person name="Plattner H."/>
            <person name="Poulain J."/>
            <person name="Ruiz F."/>
            <person name="Serrano V."/>
            <person name="Zagulski M."/>
            <person name="Dessen P."/>
            <person name="Betermier M."/>
            <person name="Weissenbach J."/>
            <person name="Scarpelli C."/>
            <person name="Schachter V."/>
            <person name="Sperling L."/>
            <person name="Meyer E."/>
            <person name="Cohen J."/>
            <person name="Wincker P."/>
        </authorList>
    </citation>
    <scope>NUCLEOTIDE SEQUENCE [LARGE SCALE GENOMIC DNA]</scope>
    <source>
        <strain evidence="2 3">Stock d4-2</strain>
    </source>
</reference>
<dbReference type="GeneID" id="5024014"/>
<protein>
    <recommendedName>
        <fullName evidence="4">Transmembrane protein</fullName>
    </recommendedName>
</protein>
<dbReference type="InParanoid" id="A0CJ66"/>
<accession>A0CJ66</accession>
<evidence type="ECO:0008006" key="4">
    <source>
        <dbReference type="Google" id="ProtNLM"/>
    </source>
</evidence>
<keyword evidence="1" id="KW-0812">Transmembrane</keyword>
<keyword evidence="1" id="KW-1133">Transmembrane helix</keyword>
<gene>
    <name evidence="2" type="ORF">GSPATT00038615001</name>
</gene>
<dbReference type="Proteomes" id="UP000000600">
    <property type="component" value="Unassembled WGS sequence"/>
</dbReference>
<dbReference type="RefSeq" id="XP_001438230.1">
    <property type="nucleotide sequence ID" value="XM_001438193.1"/>
</dbReference>
<dbReference type="KEGG" id="ptm:GSPATT00038615001"/>
<feature type="transmembrane region" description="Helical" evidence="1">
    <location>
        <begin position="12"/>
        <end position="31"/>
    </location>
</feature>
<evidence type="ECO:0000313" key="2">
    <source>
        <dbReference type="EMBL" id="CAK70833.1"/>
    </source>
</evidence>